<reference evidence="3" key="2">
    <citation type="journal article" date="2021" name="PeerJ">
        <title>Extensive microbial diversity within the chicken gut microbiome revealed by metagenomics and culture.</title>
        <authorList>
            <person name="Gilroy R."/>
            <person name="Ravi A."/>
            <person name="Getino M."/>
            <person name="Pursley I."/>
            <person name="Horton D.L."/>
            <person name="Alikhan N.F."/>
            <person name="Baker D."/>
            <person name="Gharbi K."/>
            <person name="Hall N."/>
            <person name="Watson M."/>
            <person name="Adriaenssens E.M."/>
            <person name="Foster-Nyarko E."/>
            <person name="Jarju S."/>
            <person name="Secka A."/>
            <person name="Antonio M."/>
            <person name="Oren A."/>
            <person name="Chaudhuri R.R."/>
            <person name="La Ragione R."/>
            <person name="Hildebrand F."/>
            <person name="Pallen M.J."/>
        </authorList>
    </citation>
    <scope>NUCLEOTIDE SEQUENCE</scope>
    <source>
        <strain evidence="3">CHK184-25365</strain>
    </source>
</reference>
<sequence length="1746" mass="186268">EFFANFEVFYAEIMAFCKENGYDITIISTTGAQANDSAYQSGWEFLAGEKAGGDYTDKVTTGMDTVVGESGSTADRTHTWYEKDSETDLPLKDNYMDTIADEHYYRSNEYLLNNTDRYDYYERAYNEDGTINDELSSKVFVGEYASTDKNTLMGALSEAAIMTSYEQNSDVVRLAATAPLFNKERDDSLYRWTPDVIWFDNDSVWFTPTYYVQSLFPSNLGDELLRTDFEYLDESGEMKTLQPEGGVMLASGNAPVTISKVTIYNADGGVYQTYDFTQMDENALELAGWSELPSSTAGYTLTGEGLNLAAQTSGYNGIYLNTDDMPANYKVVVDATRTANGPDGFYVGVGVTDVTPDSEDMVVYSINYGGNATGFKVYKDGVEGYTLGDYSVGTAAGNTYLTNYEAITTGTPYEITVDYGTTTSAGVGEDAVAVASGRQQLNAYYTDGTTTSKVLNANLTAVNDMIYNSVTKDDEYVYIKLVNVDGYSKTTGINIDNLAMSGKGTMTVLSGTEENVNTANVNTDGNEVIAPITSDITLQSGSTTITLPAYSLTVLKLEISDGNVDVTMGGSLVDSNNLTTEEGREGWNGYTVSGNGATYTEGNETITADENGVTFTQIGGNNYSVANPLKGNVTDGFSVVLDVAIPEGATVDSRSGLFGFNNHAAWDHFQLSNNGLSIYANSGIAKEDQGATGNHYYDIERAEEKVDLTDAQVTMAVDKTSLKIYVNGELAATYEDGQQYGSALNNTYVNAVTLGAANALDWFNLGTTAGDGTTWQWNNSLMTVSAVSFYNRALTAEEVSALAAYIPSTGVSIDGEDSIEITRGDSVTLNATVYPVGEGEPDPNTGKLPGAATNSVTWSSSHPEIATVSKTGTVRGVAAGEATITATTTEGFTDTVTVKVNPVLVNNVTINTAAQTIDLGASLRISATASPSNADNKTLKYESSKPDVATINEEGILTTVGEGTTTITVTSTDGSNVSDTVDITVEDYELESVVITNAPDFELVVGSSLRLRTEVTPSEAAVTMSYETSNSEVATVEGGMLSIVGVGEATITVKATKLADANESVSTTLKVTAVEQGDLVADYQFNGNLINDANKLQEGSYQTTTQGDLAVDPETGTITFNYSSGTGSANRVQMENPLKGKDLSETGFTVAVKLDPTAGTINQYEGIWGFDDGAGFFGLGGNGQLWFNDYNGNYYDFIETAGNISANDGMELITVTVDPVQDQIYFYKDSTLIETVKSTWVDAICTHVSNMNYFNLGCAATVYWGTAGFTCDYLQVYQRQLTDAEVGYLATTGSIEEPETVNKSALDTMVTKAAMIDGSIYTQSSWTPFVEALNAATAVIKNEQATNQDVLTAQNNLNAAMEGLDVYAPISTPEVDVEYTFDGTLDATTGDAAAAELTGNKVYVGTDTTPAAPVTAEKATFAAGPEEGTQAVQLSPSLGYGLKLDLPITDSTFTVSFDVSYAALSTSSATMLIANDTLDQYWSSIGQGWKTTIEETPMIWSRDQASDQWMDLVSSNAGMALGEFATITAVFDNGTGYLYVNGTLVGTGSVPNAYGEGTEVYLGVNAWDAIPSASVANVQFYDEALVAQQVAYVVNGTEIVYDETPAEITPITGEELTATQAVVQQAITIAQKWTGDQQDARYTLLTALNELVAAGDVTKITSEQATALQAALNNVMDSMKVLGDKNGDGVLNVLDVMCMAQYVVGSASNIDDPDVNNDGQVNLLDVMYLAQVVNGTLDYPEESVSE</sequence>
<dbReference type="Pfam" id="PF02368">
    <property type="entry name" value="Big_2"/>
    <property type="match status" value="2"/>
</dbReference>
<dbReference type="SMART" id="SM00635">
    <property type="entry name" value="BID_2"/>
    <property type="match status" value="3"/>
</dbReference>
<organism evidence="3 4">
    <name type="scientific">Candidatus Egerieicola pullicola</name>
    <dbReference type="NCBI Taxonomy" id="2840775"/>
    <lineage>
        <taxon>Bacteria</taxon>
        <taxon>Bacillati</taxon>
        <taxon>Bacillota</taxon>
        <taxon>Clostridia</taxon>
        <taxon>Eubacteriales</taxon>
        <taxon>Oscillospiraceae</taxon>
        <taxon>Oscillospiraceae incertae sedis</taxon>
        <taxon>Candidatus Egerieicola</taxon>
    </lineage>
</organism>
<dbReference type="SUPFAM" id="SSF49373">
    <property type="entry name" value="Invasin/intimin cell-adhesion fragments"/>
    <property type="match status" value="2"/>
</dbReference>
<dbReference type="InterPro" id="IPR036439">
    <property type="entry name" value="Dockerin_dom_sf"/>
</dbReference>
<feature type="domain" description="Dockerin" evidence="2">
    <location>
        <begin position="1678"/>
        <end position="1741"/>
    </location>
</feature>
<dbReference type="InterPro" id="IPR010720">
    <property type="entry name" value="Alpha-L-AF_C"/>
</dbReference>
<dbReference type="Pfam" id="PF13385">
    <property type="entry name" value="Laminin_G_3"/>
    <property type="match status" value="1"/>
</dbReference>
<dbReference type="EMBL" id="DVGY01000117">
    <property type="protein sequence ID" value="HIR41224.1"/>
    <property type="molecule type" value="Genomic_DNA"/>
</dbReference>
<dbReference type="InterPro" id="IPR013780">
    <property type="entry name" value="Glyco_hydro_b"/>
</dbReference>
<dbReference type="SUPFAM" id="SSF49899">
    <property type="entry name" value="Concanavalin A-like lectins/glucanases"/>
    <property type="match status" value="3"/>
</dbReference>
<dbReference type="GO" id="GO:0000272">
    <property type="term" value="P:polysaccharide catabolic process"/>
    <property type="evidence" value="ECO:0007669"/>
    <property type="project" value="InterPro"/>
</dbReference>
<evidence type="ECO:0000259" key="2">
    <source>
        <dbReference type="PROSITE" id="PS51766"/>
    </source>
</evidence>
<dbReference type="PANTHER" id="PTHR31776">
    <property type="entry name" value="ALPHA-L-ARABINOFURANOSIDASE 1"/>
    <property type="match status" value="1"/>
</dbReference>
<name>A0A9D1AJN4_9FIRM</name>
<gene>
    <name evidence="3" type="ORF">IAB36_05295</name>
</gene>
<dbReference type="CDD" id="cd14256">
    <property type="entry name" value="Dockerin_I"/>
    <property type="match status" value="1"/>
</dbReference>
<evidence type="ECO:0000256" key="1">
    <source>
        <dbReference type="ARBA" id="ARBA00023180"/>
    </source>
</evidence>
<dbReference type="InterPro" id="IPR018247">
    <property type="entry name" value="EF_Hand_1_Ca_BS"/>
</dbReference>
<dbReference type="SUPFAM" id="SSF63446">
    <property type="entry name" value="Type I dockerin domain"/>
    <property type="match status" value="1"/>
</dbReference>
<dbReference type="InterPro" id="IPR017853">
    <property type="entry name" value="GH"/>
</dbReference>
<dbReference type="Gene3D" id="1.10.1330.10">
    <property type="entry name" value="Dockerin domain"/>
    <property type="match status" value="1"/>
</dbReference>
<dbReference type="Proteomes" id="UP000886749">
    <property type="component" value="Unassembled WGS sequence"/>
</dbReference>
<dbReference type="Gene3D" id="2.60.40.1080">
    <property type="match status" value="3"/>
</dbReference>
<evidence type="ECO:0000313" key="3">
    <source>
        <dbReference type="EMBL" id="HIR41224.1"/>
    </source>
</evidence>
<feature type="non-terminal residue" evidence="3">
    <location>
        <position position="1"/>
    </location>
</feature>
<dbReference type="PROSITE" id="PS00018">
    <property type="entry name" value="EF_HAND_1"/>
    <property type="match status" value="2"/>
</dbReference>
<evidence type="ECO:0000313" key="4">
    <source>
        <dbReference type="Proteomes" id="UP000886749"/>
    </source>
</evidence>
<dbReference type="PANTHER" id="PTHR31776:SF0">
    <property type="entry name" value="ALPHA-L-ARABINOFURANOSIDASE 1"/>
    <property type="match status" value="1"/>
</dbReference>
<dbReference type="SMART" id="SM00813">
    <property type="entry name" value="Alpha-L-AF_C"/>
    <property type="match status" value="1"/>
</dbReference>
<dbReference type="Pfam" id="PF06964">
    <property type="entry name" value="Alpha-L-AF_C"/>
    <property type="match status" value="1"/>
</dbReference>
<dbReference type="Gene3D" id="2.60.40.1180">
    <property type="entry name" value="Golgi alpha-mannosidase II"/>
    <property type="match status" value="1"/>
</dbReference>
<accession>A0A9D1AJN4</accession>
<keyword evidence="1" id="KW-0325">Glycoprotein</keyword>
<dbReference type="SUPFAM" id="SSF51445">
    <property type="entry name" value="(Trans)glycosidases"/>
    <property type="match status" value="1"/>
</dbReference>
<reference evidence="3" key="1">
    <citation type="submission" date="2020-10" db="EMBL/GenBank/DDBJ databases">
        <authorList>
            <person name="Gilroy R."/>
        </authorList>
    </citation>
    <scope>NUCLEOTIDE SEQUENCE</scope>
    <source>
        <strain evidence="3">CHK184-25365</strain>
    </source>
</reference>
<dbReference type="Pfam" id="PF00404">
    <property type="entry name" value="Dockerin_1"/>
    <property type="match status" value="1"/>
</dbReference>
<dbReference type="GO" id="GO:0046373">
    <property type="term" value="P:L-arabinose metabolic process"/>
    <property type="evidence" value="ECO:0007669"/>
    <property type="project" value="InterPro"/>
</dbReference>
<dbReference type="InterPro" id="IPR051563">
    <property type="entry name" value="Glycosyl_Hydrolase_51"/>
</dbReference>
<protein>
    <submittedName>
        <fullName evidence="3">Ig-like domain-containing protein</fullName>
    </submittedName>
</protein>
<dbReference type="InterPro" id="IPR016134">
    <property type="entry name" value="Dockerin_dom"/>
</dbReference>
<dbReference type="Gene3D" id="1.20.1270.70">
    <property type="entry name" value="Designed single chain three-helix bundle"/>
    <property type="match status" value="1"/>
</dbReference>
<comment type="caution">
    <text evidence="3">The sequence shown here is derived from an EMBL/GenBank/DDBJ whole genome shotgun (WGS) entry which is preliminary data.</text>
</comment>
<dbReference type="Gene3D" id="3.20.20.80">
    <property type="entry name" value="Glycosidases"/>
    <property type="match status" value="1"/>
</dbReference>
<dbReference type="SUPFAM" id="SSF51011">
    <property type="entry name" value="Glycosyl hydrolase domain"/>
    <property type="match status" value="1"/>
</dbReference>
<dbReference type="InterPro" id="IPR013320">
    <property type="entry name" value="ConA-like_dom_sf"/>
</dbReference>
<proteinExistence type="predicted"/>
<dbReference type="InterPro" id="IPR002105">
    <property type="entry name" value="Dockerin_1_rpt"/>
</dbReference>
<dbReference type="GO" id="GO:0046556">
    <property type="term" value="F:alpha-L-arabinofuranosidase activity"/>
    <property type="evidence" value="ECO:0007669"/>
    <property type="project" value="UniProtKB-EC"/>
</dbReference>
<dbReference type="Gene3D" id="2.60.120.200">
    <property type="match status" value="3"/>
</dbReference>
<dbReference type="InterPro" id="IPR003343">
    <property type="entry name" value="Big_2"/>
</dbReference>
<dbReference type="InterPro" id="IPR008964">
    <property type="entry name" value="Invasin/intimin_cell_adhesion"/>
</dbReference>
<dbReference type="PROSITE" id="PS51766">
    <property type="entry name" value="DOCKERIN"/>
    <property type="match status" value="1"/>
</dbReference>